<dbReference type="InterPro" id="IPR036396">
    <property type="entry name" value="Cyt_P450_sf"/>
</dbReference>
<keyword evidence="5" id="KW-0349">Heme</keyword>
<reference evidence="7" key="1">
    <citation type="journal article" date="2020" name="Mol. Plant Microbe Interact.">
        <title>Genome Sequence of the Biocontrol Agent Coniothyrium minitans strain Conio (IMI 134523).</title>
        <authorList>
            <person name="Patel D."/>
            <person name="Shittu T.A."/>
            <person name="Baroncelli R."/>
            <person name="Muthumeenakshi S."/>
            <person name="Osborne T.H."/>
            <person name="Janganan T.K."/>
            <person name="Sreenivasaprasad S."/>
        </authorList>
    </citation>
    <scope>NUCLEOTIDE SEQUENCE</scope>
    <source>
        <strain evidence="7">Conio</strain>
    </source>
</reference>
<evidence type="ECO:0000256" key="4">
    <source>
        <dbReference type="ARBA" id="ARBA00023004"/>
    </source>
</evidence>
<evidence type="ECO:0000256" key="6">
    <source>
        <dbReference type="SAM" id="SignalP"/>
    </source>
</evidence>
<dbReference type="PANTHER" id="PTHR46300:SF12">
    <property type="entry name" value="P450, PUTATIVE (EUROFUNG)-RELATED"/>
    <property type="match status" value="1"/>
</dbReference>
<keyword evidence="2 5" id="KW-0479">Metal-binding</keyword>
<dbReference type="PRINTS" id="PR00463">
    <property type="entry name" value="EP450I"/>
</dbReference>
<dbReference type="InterPro" id="IPR002401">
    <property type="entry name" value="Cyt_P450_E_grp-I"/>
</dbReference>
<protein>
    <submittedName>
        <fullName evidence="7">Cytochrome p450</fullName>
    </submittedName>
</protein>
<evidence type="ECO:0000256" key="1">
    <source>
        <dbReference type="ARBA" id="ARBA00010617"/>
    </source>
</evidence>
<dbReference type="OrthoDB" id="1103324at2759"/>
<dbReference type="InterPro" id="IPR050364">
    <property type="entry name" value="Cytochrome_P450_fung"/>
</dbReference>
<dbReference type="Gene3D" id="1.10.630.10">
    <property type="entry name" value="Cytochrome P450"/>
    <property type="match status" value="1"/>
</dbReference>
<keyword evidence="3" id="KW-0560">Oxidoreductase</keyword>
<feature type="binding site" description="axial binding residue" evidence="5">
    <location>
        <position position="457"/>
    </location>
    <ligand>
        <name>heme</name>
        <dbReference type="ChEBI" id="CHEBI:30413"/>
    </ligand>
    <ligandPart>
        <name>Fe</name>
        <dbReference type="ChEBI" id="CHEBI:18248"/>
    </ligandPart>
</feature>
<comment type="caution">
    <text evidence="7">The sequence shown here is derived from an EMBL/GenBank/DDBJ whole genome shotgun (WGS) entry which is preliminary data.</text>
</comment>
<accession>A0A9P6G6U9</accession>
<dbReference type="CDD" id="cd11065">
    <property type="entry name" value="CYP64-like"/>
    <property type="match status" value="1"/>
</dbReference>
<name>A0A9P6G6U9_9PLEO</name>
<dbReference type="GO" id="GO:0004497">
    <property type="term" value="F:monooxygenase activity"/>
    <property type="evidence" value="ECO:0007669"/>
    <property type="project" value="InterPro"/>
</dbReference>
<keyword evidence="8" id="KW-1185">Reference proteome</keyword>
<gene>
    <name evidence="7" type="ORF">PMIN01_11860</name>
</gene>
<organism evidence="7 8">
    <name type="scientific">Paraphaeosphaeria minitans</name>
    <dbReference type="NCBI Taxonomy" id="565426"/>
    <lineage>
        <taxon>Eukaryota</taxon>
        <taxon>Fungi</taxon>
        <taxon>Dikarya</taxon>
        <taxon>Ascomycota</taxon>
        <taxon>Pezizomycotina</taxon>
        <taxon>Dothideomycetes</taxon>
        <taxon>Pleosporomycetidae</taxon>
        <taxon>Pleosporales</taxon>
        <taxon>Massarineae</taxon>
        <taxon>Didymosphaeriaceae</taxon>
        <taxon>Paraphaeosphaeria</taxon>
    </lineage>
</organism>
<evidence type="ECO:0000256" key="3">
    <source>
        <dbReference type="ARBA" id="ARBA00023002"/>
    </source>
</evidence>
<comment type="similarity">
    <text evidence="1">Belongs to the cytochrome P450 family.</text>
</comment>
<dbReference type="Proteomes" id="UP000756921">
    <property type="component" value="Unassembled WGS sequence"/>
</dbReference>
<dbReference type="EMBL" id="WJXW01000015">
    <property type="protein sequence ID" value="KAF9729927.1"/>
    <property type="molecule type" value="Genomic_DNA"/>
</dbReference>
<dbReference type="PANTHER" id="PTHR46300">
    <property type="entry name" value="P450, PUTATIVE (EUROFUNG)-RELATED-RELATED"/>
    <property type="match status" value="1"/>
</dbReference>
<dbReference type="InterPro" id="IPR001128">
    <property type="entry name" value="Cyt_P450"/>
</dbReference>
<dbReference type="GO" id="GO:0005506">
    <property type="term" value="F:iron ion binding"/>
    <property type="evidence" value="ECO:0007669"/>
    <property type="project" value="InterPro"/>
</dbReference>
<dbReference type="GO" id="GO:0016705">
    <property type="term" value="F:oxidoreductase activity, acting on paired donors, with incorporation or reduction of molecular oxygen"/>
    <property type="evidence" value="ECO:0007669"/>
    <property type="project" value="InterPro"/>
</dbReference>
<proteinExistence type="inferred from homology"/>
<dbReference type="SUPFAM" id="SSF48264">
    <property type="entry name" value="Cytochrome P450"/>
    <property type="match status" value="1"/>
</dbReference>
<feature type="chain" id="PRO_5040505398" evidence="6">
    <location>
        <begin position="23"/>
        <end position="530"/>
    </location>
</feature>
<dbReference type="GO" id="GO:0020037">
    <property type="term" value="F:heme binding"/>
    <property type="evidence" value="ECO:0007669"/>
    <property type="project" value="InterPro"/>
</dbReference>
<feature type="signal peptide" evidence="6">
    <location>
        <begin position="1"/>
        <end position="22"/>
    </location>
</feature>
<comment type="cofactor">
    <cofactor evidence="5">
        <name>heme</name>
        <dbReference type="ChEBI" id="CHEBI:30413"/>
    </cofactor>
</comment>
<dbReference type="AlphaFoldDB" id="A0A9P6G6U9"/>
<keyword evidence="6" id="KW-0732">Signal</keyword>
<sequence length="530" mass="59789">MSAFFPTALTALLLLLFAKLWANFQWHRKYKLPPGPRGLPFFGNMFQMPPYHQGPWAQELAQKYGEMFTLHIANTPWIFLNTPRAVSDLLETRSAIYSSRPRFPYASTLASGGCRVVLQPYGARWRAVRKVMHGILPAKNGGTFAPFQDVESRQLVADVYRHPGMWWKANQRFANGVVMGMVFGKRVVGEGRGEGEGEGEGEESFGGKSNVDRLFDTSQEFIAALQPGANLVDTFHFLDRLPRPLKWWTRRGEEAFQRLLDVYGAEVDELKKRMERGACPPCFASKFLENPESERLGETQRLFALGSLMEAGSDTSRMTLSQIVAAAATDRRWVEEAQAALDRVCGVAARLPEFSDRGELPYLSAVVKEGFRWRPFAEIGMFHTLIKDDVYEGYHFPAGTVFTWNAWHIALNPDAYPDPLRFWPERWLDPSIKSVDPSKVEDPLAGHWSFGAGRRVCTGDHVGDSNVWVAAARLLYCFDFEQVAGKEIDTLNMNVAEHRRAPFEVKITARSEAHRKLVERCGGETVGVAY</sequence>
<evidence type="ECO:0000256" key="5">
    <source>
        <dbReference type="PIRSR" id="PIRSR602401-1"/>
    </source>
</evidence>
<evidence type="ECO:0000256" key="2">
    <source>
        <dbReference type="ARBA" id="ARBA00022723"/>
    </source>
</evidence>
<evidence type="ECO:0000313" key="7">
    <source>
        <dbReference type="EMBL" id="KAF9729927.1"/>
    </source>
</evidence>
<evidence type="ECO:0000313" key="8">
    <source>
        <dbReference type="Proteomes" id="UP000756921"/>
    </source>
</evidence>
<dbReference type="Pfam" id="PF00067">
    <property type="entry name" value="p450"/>
    <property type="match status" value="1"/>
</dbReference>
<keyword evidence="4 5" id="KW-0408">Iron</keyword>